<sequence>MVIPCVYLLSICVFLLQLVPCIHLPRHNITTTLPLKSLSGRPARNRSGIALAITRELALRRAWDSKALAKAKHRKYADSMSRIDEILEFYAIQHDKILRGLVLPTIASQEANPRDSEKQAQRDNVFDWEVAISTEEAPLQCAVLASVPPGTALIRPKIKGDDVNPGQYISVHALNSLVRTQPGFLKLIFPYTDQYNLEKLYSRASLGTYLVSPISCSPGVRRILSLMLVTSFTIASHRLLLDMFFSIIRLKAVWHPQIYSLWSRIYHTPTPMMILTVKKVFETLLEFLSYIDEYILDYSLNLEGFLLNSDIQRSVLTPVLVEDSKGRQRQYETCFNPPTA</sequence>
<evidence type="ECO:0000313" key="3">
    <source>
        <dbReference type="Proteomes" id="UP001230268"/>
    </source>
</evidence>
<proteinExistence type="predicted"/>
<feature type="chain" id="PRO_5042191050" evidence="1">
    <location>
        <begin position="22"/>
        <end position="340"/>
    </location>
</feature>
<reference evidence="2" key="1">
    <citation type="submission" date="2023-08" db="EMBL/GenBank/DDBJ databases">
        <title>Draft sequence of the Babesia gibsoni genome.</title>
        <authorList>
            <person name="Yamagishi J.Y."/>
            <person name="Xuan X.X."/>
        </authorList>
    </citation>
    <scope>NUCLEOTIDE SEQUENCE</scope>
    <source>
        <strain evidence="2">Azabu</strain>
    </source>
</reference>
<gene>
    <name evidence="2" type="ORF">BgAZ_302060</name>
</gene>
<keyword evidence="1" id="KW-0732">Signal</keyword>
<accession>A0AAD8LNH4</accession>
<evidence type="ECO:0000313" key="2">
    <source>
        <dbReference type="EMBL" id="KAK1442688.1"/>
    </source>
</evidence>
<name>A0AAD8LNH4_BABGI</name>
<comment type="caution">
    <text evidence="2">The sequence shown here is derived from an EMBL/GenBank/DDBJ whole genome shotgun (WGS) entry which is preliminary data.</text>
</comment>
<keyword evidence="3" id="KW-1185">Reference proteome</keyword>
<protein>
    <submittedName>
        <fullName evidence="2">Uncharacterized protein</fullName>
    </submittedName>
</protein>
<evidence type="ECO:0000256" key="1">
    <source>
        <dbReference type="SAM" id="SignalP"/>
    </source>
</evidence>
<dbReference type="EMBL" id="JAVEPI010000003">
    <property type="protein sequence ID" value="KAK1442688.1"/>
    <property type="molecule type" value="Genomic_DNA"/>
</dbReference>
<dbReference type="Proteomes" id="UP001230268">
    <property type="component" value="Unassembled WGS sequence"/>
</dbReference>
<dbReference type="AlphaFoldDB" id="A0AAD8LNH4"/>
<feature type="signal peptide" evidence="1">
    <location>
        <begin position="1"/>
        <end position="21"/>
    </location>
</feature>
<organism evidence="2 3">
    <name type="scientific">Babesia gibsoni</name>
    <dbReference type="NCBI Taxonomy" id="33632"/>
    <lineage>
        <taxon>Eukaryota</taxon>
        <taxon>Sar</taxon>
        <taxon>Alveolata</taxon>
        <taxon>Apicomplexa</taxon>
        <taxon>Aconoidasida</taxon>
        <taxon>Piroplasmida</taxon>
        <taxon>Babesiidae</taxon>
        <taxon>Babesia</taxon>
    </lineage>
</organism>